<accession>A0ABW3UDT2</accession>
<dbReference type="Proteomes" id="UP001597180">
    <property type="component" value="Unassembled WGS sequence"/>
</dbReference>
<proteinExistence type="predicted"/>
<dbReference type="EMBL" id="JBHTLU010000007">
    <property type="protein sequence ID" value="MFD1219098.1"/>
    <property type="molecule type" value="Genomic_DNA"/>
</dbReference>
<evidence type="ECO:0000313" key="2">
    <source>
        <dbReference type="EMBL" id="MFD1219098.1"/>
    </source>
</evidence>
<feature type="transmembrane region" description="Helical" evidence="1">
    <location>
        <begin position="6"/>
        <end position="28"/>
    </location>
</feature>
<name>A0ABW3UDT2_9BACL</name>
<keyword evidence="1" id="KW-0472">Membrane</keyword>
<keyword evidence="3" id="KW-1185">Reference proteome</keyword>
<evidence type="ECO:0000256" key="1">
    <source>
        <dbReference type="SAM" id="Phobius"/>
    </source>
</evidence>
<organism evidence="2 3">
    <name type="scientific">Paenibacillus vulneris</name>
    <dbReference type="NCBI Taxonomy" id="1133364"/>
    <lineage>
        <taxon>Bacteria</taxon>
        <taxon>Bacillati</taxon>
        <taxon>Bacillota</taxon>
        <taxon>Bacilli</taxon>
        <taxon>Bacillales</taxon>
        <taxon>Paenibacillaceae</taxon>
        <taxon>Paenibacillus</taxon>
    </lineage>
</organism>
<sequence>MKMTLAILGGAVGLIVTASAIMLIWFVYQLRSSKEQGSSQSPQKTGAASFLLQWTFFDYALVGVFAIGSLFLFTDVVAVIRDADSYPLYHYGYLLCGFVFTLFGMLFMVARLAVVLSLVRTGGPAPAPDHHSHPGHADHPE</sequence>
<reference evidence="3" key="1">
    <citation type="journal article" date="2019" name="Int. J. Syst. Evol. Microbiol.">
        <title>The Global Catalogue of Microorganisms (GCM) 10K type strain sequencing project: providing services to taxonomists for standard genome sequencing and annotation.</title>
        <authorList>
            <consortium name="The Broad Institute Genomics Platform"/>
            <consortium name="The Broad Institute Genome Sequencing Center for Infectious Disease"/>
            <person name="Wu L."/>
            <person name="Ma J."/>
        </authorList>
    </citation>
    <scope>NUCLEOTIDE SEQUENCE [LARGE SCALE GENOMIC DNA]</scope>
    <source>
        <strain evidence="3">CCUG 53270</strain>
    </source>
</reference>
<keyword evidence="1" id="KW-1133">Transmembrane helix</keyword>
<comment type="caution">
    <text evidence="2">The sequence shown here is derived from an EMBL/GenBank/DDBJ whole genome shotgun (WGS) entry which is preliminary data.</text>
</comment>
<evidence type="ECO:0000313" key="3">
    <source>
        <dbReference type="Proteomes" id="UP001597180"/>
    </source>
</evidence>
<keyword evidence="1" id="KW-0812">Transmembrane</keyword>
<protein>
    <submittedName>
        <fullName evidence="2">Uncharacterized protein</fullName>
    </submittedName>
</protein>
<feature type="transmembrane region" description="Helical" evidence="1">
    <location>
        <begin position="49"/>
        <end position="71"/>
    </location>
</feature>
<dbReference type="RefSeq" id="WP_079908666.1">
    <property type="nucleotide sequence ID" value="NZ_BAABJG010000027.1"/>
</dbReference>
<feature type="transmembrane region" description="Helical" evidence="1">
    <location>
        <begin position="91"/>
        <end position="114"/>
    </location>
</feature>
<gene>
    <name evidence="2" type="ORF">ACFQ4B_03100</name>
</gene>